<dbReference type="NCBIfam" id="TIGR03413">
    <property type="entry name" value="GSH_gloB"/>
    <property type="match status" value="1"/>
</dbReference>
<reference evidence="12 13" key="1">
    <citation type="journal article" date="2007" name="PLoS Pathog.">
        <title>Genome sequence of Babesia bovis and comparative analysis of apicomplexan hemoprotozoa.</title>
        <authorList>
            <person name="Brayton K.A."/>
            <person name="Lau A.O.T."/>
            <person name="Herndon D.R."/>
            <person name="Hannick L."/>
            <person name="Kappmeyer L.S."/>
            <person name="Berens S.J."/>
            <person name="Bidwell S.L."/>
            <person name="Brown W.C."/>
            <person name="Crabtree J."/>
            <person name="Fadrosh D."/>
            <person name="Feldblum T."/>
            <person name="Forberger H.A."/>
            <person name="Haas B.J."/>
            <person name="Howell J.M."/>
            <person name="Khouri H."/>
            <person name="Koo H."/>
            <person name="Mann D.J."/>
            <person name="Norimine J."/>
            <person name="Paulsen I.T."/>
            <person name="Radune D."/>
            <person name="Ren Q."/>
            <person name="Smith R.K. Jr."/>
            <person name="Suarez C.E."/>
            <person name="White O."/>
            <person name="Wortman J.R."/>
            <person name="Knowles D.P. Jr."/>
            <person name="McElwain T.F."/>
            <person name="Nene V.M."/>
        </authorList>
    </citation>
    <scope>NUCLEOTIDE SEQUENCE [LARGE SCALE GENOMIC DNA]</scope>
    <source>
        <strain evidence="12">T2Bo</strain>
    </source>
</reference>
<keyword evidence="13" id="KW-1185">Reference proteome</keyword>
<evidence type="ECO:0000256" key="4">
    <source>
        <dbReference type="ARBA" id="ARBA00006759"/>
    </source>
</evidence>
<reference evidence="11" key="3">
    <citation type="journal article" date="2014" name="BMC Genomics">
        <title>The Babesia bovis gene and promoter model: an update from full-length EST analysis.</title>
        <authorList>
            <person name="Yamagishi J."/>
            <person name="Wakaguri H."/>
            <person name="Yokoyama N."/>
            <person name="Yamashita R."/>
            <person name="Suzuki Y."/>
            <person name="Xuan X."/>
            <person name="Igarashi I."/>
        </authorList>
    </citation>
    <scope>NUCLEOTIDE SEQUENCE</scope>
    <source>
        <strain evidence="11">Texas</strain>
    </source>
</reference>
<evidence type="ECO:0000313" key="13">
    <source>
        <dbReference type="Proteomes" id="UP000002173"/>
    </source>
</evidence>
<dbReference type="SMART" id="SM00849">
    <property type="entry name" value="Lactamase_B"/>
    <property type="match status" value="1"/>
</dbReference>
<dbReference type="GO" id="GO:0019243">
    <property type="term" value="P:methylglyoxal catabolic process to D-lactate via S-lactoyl-glutathione"/>
    <property type="evidence" value="ECO:0007669"/>
    <property type="project" value="InterPro"/>
</dbReference>
<evidence type="ECO:0000256" key="9">
    <source>
        <dbReference type="ARBA" id="ARBA00031044"/>
    </source>
</evidence>
<dbReference type="PANTHER" id="PTHR11935:SF94">
    <property type="entry name" value="TENZING NORGAY, ISOFORM C"/>
    <property type="match status" value="1"/>
</dbReference>
<proteinExistence type="evidence at transcript level"/>
<dbReference type="OMA" id="NYIWLLQ"/>
<dbReference type="VEuPathDB" id="PiroplasmaDB:BBOV_IV004560"/>
<dbReference type="EMBL" id="AK441148">
    <property type="protein sequence ID" value="BAN64942.1"/>
    <property type="molecule type" value="mRNA"/>
</dbReference>
<evidence type="ECO:0000256" key="3">
    <source>
        <dbReference type="ARBA" id="ARBA00004963"/>
    </source>
</evidence>
<dbReference type="Pfam" id="PF16123">
    <property type="entry name" value="HAGH_C"/>
    <property type="match status" value="1"/>
</dbReference>
<dbReference type="Proteomes" id="UP000002173">
    <property type="component" value="Unassembled WGS sequence"/>
</dbReference>
<dbReference type="InterPro" id="IPR035680">
    <property type="entry name" value="Clx_II_MBL"/>
</dbReference>
<feature type="domain" description="Metallo-beta-lactamase" evidence="10">
    <location>
        <begin position="77"/>
        <end position="240"/>
    </location>
</feature>
<comment type="pathway">
    <text evidence="3">Secondary metabolite metabolism; methylglyoxal degradation; (R)-lactate from methylglyoxal: step 2/2.</text>
</comment>
<evidence type="ECO:0000313" key="12">
    <source>
        <dbReference type="EMBL" id="EDO06817.1"/>
    </source>
</evidence>
<keyword evidence="6" id="KW-0479">Metal-binding</keyword>
<dbReference type="GO" id="GO:0004416">
    <property type="term" value="F:hydroxyacylglutathione hydrolase activity"/>
    <property type="evidence" value="ECO:0007669"/>
    <property type="project" value="UniProtKB-EC"/>
</dbReference>
<dbReference type="eggNOG" id="KOG0813">
    <property type="taxonomic scope" value="Eukaryota"/>
</dbReference>
<keyword evidence="8" id="KW-0862">Zinc</keyword>
<keyword evidence="7 12" id="KW-0378">Hydrolase</keyword>
<evidence type="ECO:0000256" key="1">
    <source>
        <dbReference type="ARBA" id="ARBA00001623"/>
    </source>
</evidence>
<dbReference type="GO" id="GO:0046872">
    <property type="term" value="F:metal ion binding"/>
    <property type="evidence" value="ECO:0007669"/>
    <property type="project" value="UniProtKB-KW"/>
</dbReference>
<evidence type="ECO:0000256" key="2">
    <source>
        <dbReference type="ARBA" id="ARBA00001947"/>
    </source>
</evidence>
<evidence type="ECO:0000256" key="5">
    <source>
        <dbReference type="ARBA" id="ARBA00011917"/>
    </source>
</evidence>
<comment type="cofactor">
    <cofactor evidence="2">
        <name>Zn(2+)</name>
        <dbReference type="ChEBI" id="CHEBI:29105"/>
    </cofactor>
</comment>
<dbReference type="Pfam" id="PF00753">
    <property type="entry name" value="Lactamase_B"/>
    <property type="match status" value="1"/>
</dbReference>
<dbReference type="InterPro" id="IPR017782">
    <property type="entry name" value="Hydroxyacylglutathione_Hdrlase"/>
</dbReference>
<evidence type="ECO:0000259" key="10">
    <source>
        <dbReference type="SMART" id="SM00849"/>
    </source>
</evidence>
<dbReference type="Gene3D" id="3.60.15.10">
    <property type="entry name" value="Ribonuclease Z/Hydroxyacylglutathione hydrolase-like"/>
    <property type="match status" value="1"/>
</dbReference>
<reference evidence="12" key="2">
    <citation type="submission" date="2007-08" db="EMBL/GenBank/DDBJ databases">
        <authorList>
            <person name="Nene V."/>
        </authorList>
    </citation>
    <scope>NUCLEOTIDE SEQUENCE</scope>
    <source>
        <strain evidence="12">T2Bo</strain>
    </source>
</reference>
<evidence type="ECO:0000256" key="8">
    <source>
        <dbReference type="ARBA" id="ARBA00022833"/>
    </source>
</evidence>
<dbReference type="EC" id="3.1.2.6" evidence="5"/>
<dbReference type="CDD" id="cd07723">
    <property type="entry name" value="hydroxyacylglutathione_hydrolase_MBL-fold"/>
    <property type="match status" value="1"/>
</dbReference>
<dbReference type="RefSeq" id="XP_001610385.1">
    <property type="nucleotide sequence ID" value="XM_001610335.1"/>
</dbReference>
<reference evidence="13" key="4">
    <citation type="journal article" date="2020" name="Data Brief">
        <title>Transcriptome dataset of Babesia bovis life stages within vertebrate and invertebrate hosts.</title>
        <authorList>
            <person name="Ueti M.W."/>
            <person name="Johnson W.C."/>
            <person name="Kappmeyer L.S."/>
            <person name="Herndon D.R."/>
            <person name="Mousel M.R."/>
            <person name="Reif K.E."/>
            <person name="Taus N.S."/>
            <person name="Ifeonu O.O."/>
            <person name="Silva J.C."/>
            <person name="Suarez C.E."/>
            <person name="Brayton K.A."/>
        </authorList>
    </citation>
    <scope>NUCLEOTIDE SEQUENCE [LARGE SCALE GENOMIC DNA]</scope>
</reference>
<dbReference type="InterPro" id="IPR036866">
    <property type="entry name" value="RibonucZ/Hydroxyglut_hydro"/>
</dbReference>
<sequence length="319" mass="35828">MRPRIFGTLLAYCFLERTPLLRLPHSLIISSGFVNASSLIAPASPRRFYSSISKITMYQDIIKKPCAEVITVPLFQDNYGYIVVDPDGKHAFCVDPAEPRKILSVIDERKLTLKAVFCTHKHHDHSGGNLEMARIIPGIPVYGSNNEDMAGMTNGIMDGDVVRLGGLEIKGVRVPCHTLGHMLYYVTNPSDPTMQPLMFTGDTIFIGGCGRFFEGTADMMLNIMNTVRQYRKDSLIYCGHEYTVKNLKFASTVDDSPAVKRKMEWAESARQQNLPTVPSTLGEELEYNPFMRTATLMDKVGETTEVGAMRKLRQMKDRF</sequence>
<organism evidence="12 13">
    <name type="scientific">Babesia bovis</name>
    <dbReference type="NCBI Taxonomy" id="5865"/>
    <lineage>
        <taxon>Eukaryota</taxon>
        <taxon>Sar</taxon>
        <taxon>Alveolata</taxon>
        <taxon>Apicomplexa</taxon>
        <taxon>Aconoidasida</taxon>
        <taxon>Piroplasmida</taxon>
        <taxon>Babesiidae</taxon>
        <taxon>Babesia</taxon>
    </lineage>
</organism>
<dbReference type="AlphaFoldDB" id="A7AQJ8"/>
<dbReference type="KEGG" id="bbo:BBOV_IV004560"/>
<comment type="similarity">
    <text evidence="4">Belongs to the metallo-beta-lactamase superfamily. Glyoxalase II family.</text>
</comment>
<protein>
    <recommendedName>
        <fullName evidence="5">hydroxyacylglutathione hydrolase</fullName>
        <ecNumber evidence="5">3.1.2.6</ecNumber>
    </recommendedName>
    <alternativeName>
        <fullName evidence="9">Glyoxalase II</fullName>
    </alternativeName>
</protein>
<dbReference type="InterPro" id="IPR001279">
    <property type="entry name" value="Metallo-B-lactamas"/>
</dbReference>
<dbReference type="HAMAP" id="MF_01374">
    <property type="entry name" value="Glyoxalase_2"/>
    <property type="match status" value="1"/>
</dbReference>
<evidence type="ECO:0000256" key="7">
    <source>
        <dbReference type="ARBA" id="ARBA00022801"/>
    </source>
</evidence>
<dbReference type="SUPFAM" id="SSF56281">
    <property type="entry name" value="Metallo-hydrolase/oxidoreductase"/>
    <property type="match status" value="1"/>
</dbReference>
<evidence type="ECO:0000256" key="6">
    <source>
        <dbReference type="ARBA" id="ARBA00022723"/>
    </source>
</evidence>
<reference evidence="13" key="5">
    <citation type="journal article" date="2021" name="Int. J. Parasitol.">
        <title>Comparative analysis of gene expression between Babesia bovis blood stages and kinetes allowed by improved genome annotation.</title>
        <authorList>
            <person name="Ueti M.W."/>
            <person name="Johnson W.C."/>
            <person name="Kappmeyer L.S."/>
            <person name="Herndon D.R."/>
            <person name="Mousel M.R."/>
            <person name="Reif K.E."/>
            <person name="Taus N.S."/>
            <person name="Ifeonu O.O."/>
            <person name="Silva J.C."/>
            <person name="Suarez C.E."/>
            <person name="Brayton K.A."/>
        </authorList>
    </citation>
    <scope>NUCLEOTIDE SEQUENCE [LARGE SCALE GENOMIC DNA]</scope>
</reference>
<gene>
    <name evidence="11 12" type="ORF">BBOV_IV004560</name>
</gene>
<evidence type="ECO:0000313" key="11">
    <source>
        <dbReference type="EMBL" id="BAN64942.1"/>
    </source>
</evidence>
<comment type="catalytic activity">
    <reaction evidence="1">
        <text>an S-(2-hydroxyacyl)glutathione + H2O = a 2-hydroxy carboxylate + glutathione + H(+)</text>
        <dbReference type="Rhea" id="RHEA:21864"/>
        <dbReference type="ChEBI" id="CHEBI:15377"/>
        <dbReference type="ChEBI" id="CHEBI:15378"/>
        <dbReference type="ChEBI" id="CHEBI:57925"/>
        <dbReference type="ChEBI" id="CHEBI:58896"/>
        <dbReference type="ChEBI" id="CHEBI:71261"/>
        <dbReference type="EC" id="3.1.2.6"/>
    </reaction>
</comment>
<dbReference type="STRING" id="5865.A7AQJ8"/>
<accession>A7AQJ8</accession>
<dbReference type="EMBL" id="AAXT01000002">
    <property type="protein sequence ID" value="EDO06817.1"/>
    <property type="molecule type" value="Genomic_DNA"/>
</dbReference>
<dbReference type="GeneID" id="5478619"/>
<dbReference type="InterPro" id="IPR032282">
    <property type="entry name" value="HAGH_C"/>
</dbReference>
<dbReference type="FunCoup" id="A7AQJ8">
    <property type="interactions" value="76"/>
</dbReference>
<dbReference type="PANTHER" id="PTHR11935">
    <property type="entry name" value="BETA LACTAMASE DOMAIN"/>
    <property type="match status" value="1"/>
</dbReference>
<name>A7AQJ8_BABBO</name>